<name>A0ABP3P1W6_9PROT</name>
<dbReference type="CDD" id="cd08893">
    <property type="entry name" value="SRPBCC_CalC_Aha1-like_GntR-HTH"/>
    <property type="match status" value="1"/>
</dbReference>
<sequence>MTEQFIYVTYIRTTPEKLWQALTDPTFVRQYWFGMTQECSWEKGAPWTLKFQDGKIADAGEVLEADPPRRLVLKWRHELIPEMKQEGFSRCVMEIEANGELTKLTVTHSIDKERSKLLGSVSGGWPKILSSLKTLLETGAPLPVPASEATKMDEMRAKAAAH</sequence>
<dbReference type="InterPro" id="IPR013538">
    <property type="entry name" value="ASHA1/2-like_C"/>
</dbReference>
<proteinExistence type="inferred from homology"/>
<keyword evidence="5" id="KW-1185">Reference proteome</keyword>
<feature type="region of interest" description="Disordered" evidence="2">
    <location>
        <begin position="142"/>
        <end position="162"/>
    </location>
</feature>
<dbReference type="InterPro" id="IPR023393">
    <property type="entry name" value="START-like_dom_sf"/>
</dbReference>
<evidence type="ECO:0000256" key="2">
    <source>
        <dbReference type="SAM" id="MobiDB-lite"/>
    </source>
</evidence>
<comment type="caution">
    <text evidence="4">The sequence shown here is derived from an EMBL/GenBank/DDBJ whole genome shotgun (WGS) entry which is preliminary data.</text>
</comment>
<dbReference type="EMBL" id="BAAADD010000001">
    <property type="protein sequence ID" value="GAA0558427.1"/>
    <property type="molecule type" value="Genomic_DNA"/>
</dbReference>
<feature type="compositionally biased region" description="Basic and acidic residues" evidence="2">
    <location>
        <begin position="150"/>
        <end position="162"/>
    </location>
</feature>
<organism evidence="4 5">
    <name type="scientific">Rhizomicrobium electricum</name>
    <dbReference type="NCBI Taxonomy" id="480070"/>
    <lineage>
        <taxon>Bacteria</taxon>
        <taxon>Pseudomonadati</taxon>
        <taxon>Pseudomonadota</taxon>
        <taxon>Alphaproteobacteria</taxon>
        <taxon>Micropepsales</taxon>
        <taxon>Micropepsaceae</taxon>
        <taxon>Rhizomicrobium</taxon>
    </lineage>
</organism>
<reference evidence="5" key="1">
    <citation type="journal article" date="2019" name="Int. J. Syst. Evol. Microbiol.">
        <title>The Global Catalogue of Microorganisms (GCM) 10K type strain sequencing project: providing services to taxonomists for standard genome sequencing and annotation.</title>
        <authorList>
            <consortium name="The Broad Institute Genomics Platform"/>
            <consortium name="The Broad Institute Genome Sequencing Center for Infectious Disease"/>
            <person name="Wu L."/>
            <person name="Ma J."/>
        </authorList>
    </citation>
    <scope>NUCLEOTIDE SEQUENCE [LARGE SCALE GENOMIC DNA]</scope>
    <source>
        <strain evidence="5">JCM 15089</strain>
    </source>
</reference>
<dbReference type="Proteomes" id="UP001499951">
    <property type="component" value="Unassembled WGS sequence"/>
</dbReference>
<dbReference type="Gene3D" id="3.30.530.20">
    <property type="match status" value="1"/>
</dbReference>
<accession>A0ABP3P1W6</accession>
<feature type="domain" description="Activator of Hsp90 ATPase homologue 1/2-like C-terminal" evidence="3">
    <location>
        <begin position="13"/>
        <end position="137"/>
    </location>
</feature>
<dbReference type="RefSeq" id="WP_166930890.1">
    <property type="nucleotide sequence ID" value="NZ_BAAADD010000001.1"/>
</dbReference>
<dbReference type="Pfam" id="PF08327">
    <property type="entry name" value="AHSA1"/>
    <property type="match status" value="1"/>
</dbReference>
<evidence type="ECO:0000313" key="4">
    <source>
        <dbReference type="EMBL" id="GAA0558427.1"/>
    </source>
</evidence>
<comment type="similarity">
    <text evidence="1">Belongs to the AHA1 family.</text>
</comment>
<protein>
    <submittedName>
        <fullName evidence="4">SRPBCC family protein</fullName>
    </submittedName>
</protein>
<dbReference type="SUPFAM" id="SSF55961">
    <property type="entry name" value="Bet v1-like"/>
    <property type="match status" value="1"/>
</dbReference>
<evidence type="ECO:0000313" key="5">
    <source>
        <dbReference type="Proteomes" id="UP001499951"/>
    </source>
</evidence>
<evidence type="ECO:0000259" key="3">
    <source>
        <dbReference type="Pfam" id="PF08327"/>
    </source>
</evidence>
<gene>
    <name evidence="4" type="ORF">GCM10008942_03630</name>
</gene>
<evidence type="ECO:0000256" key="1">
    <source>
        <dbReference type="ARBA" id="ARBA00006817"/>
    </source>
</evidence>